<gene>
    <name evidence="1" type="ORF">OXX778_LOCUS22454</name>
</gene>
<protein>
    <recommendedName>
        <fullName evidence="3">DDE-1 domain-containing protein</fullName>
    </recommendedName>
</protein>
<accession>A0A814RCJ3</accession>
<dbReference type="AlphaFoldDB" id="A0A814RCJ3"/>
<feature type="non-terminal residue" evidence="1">
    <location>
        <position position="261"/>
    </location>
</feature>
<proteinExistence type="predicted"/>
<feature type="non-terminal residue" evidence="1">
    <location>
        <position position="1"/>
    </location>
</feature>
<sequence>SVVFIASDEWLDGWLKRNNKTLRRVTSTGRDLPSNFGVKLADFLKISIECFRNVNRDRTKIFNMDETSIYLDCPSRYTYATKRSKRIRVETNGAELVRISAVFTGFAAGEKLTFFLLVPRIKELENYEPPNNIRITLIYKTGGIFNEDTICDYLTTISASKLFIFGFGAVSFDRKNYVLAIQWLSEIWDNFESHLIKNSFDSCGISSQETLHSILCDLVNRNLKFGSFVDNIEEEEEVMGFTDEDNFDENLKDFVGNNEAA</sequence>
<evidence type="ECO:0000313" key="1">
    <source>
        <dbReference type="EMBL" id="CAF1130576.1"/>
    </source>
</evidence>
<keyword evidence="2" id="KW-1185">Reference proteome</keyword>
<dbReference type="OrthoDB" id="8191755at2759"/>
<evidence type="ECO:0008006" key="3">
    <source>
        <dbReference type="Google" id="ProtNLM"/>
    </source>
</evidence>
<evidence type="ECO:0000313" key="2">
    <source>
        <dbReference type="Proteomes" id="UP000663879"/>
    </source>
</evidence>
<reference evidence="1" key="1">
    <citation type="submission" date="2021-02" db="EMBL/GenBank/DDBJ databases">
        <authorList>
            <person name="Nowell W R."/>
        </authorList>
    </citation>
    <scope>NUCLEOTIDE SEQUENCE</scope>
    <source>
        <strain evidence="1">Ploen Becks lab</strain>
    </source>
</reference>
<organism evidence="1 2">
    <name type="scientific">Brachionus calyciflorus</name>
    <dbReference type="NCBI Taxonomy" id="104777"/>
    <lineage>
        <taxon>Eukaryota</taxon>
        <taxon>Metazoa</taxon>
        <taxon>Spiralia</taxon>
        <taxon>Gnathifera</taxon>
        <taxon>Rotifera</taxon>
        <taxon>Eurotatoria</taxon>
        <taxon>Monogononta</taxon>
        <taxon>Pseudotrocha</taxon>
        <taxon>Ploima</taxon>
        <taxon>Brachionidae</taxon>
        <taxon>Brachionus</taxon>
    </lineage>
</organism>
<name>A0A814RCJ3_9BILA</name>
<dbReference type="Proteomes" id="UP000663879">
    <property type="component" value="Unassembled WGS sequence"/>
</dbReference>
<comment type="caution">
    <text evidence="1">The sequence shown here is derived from an EMBL/GenBank/DDBJ whole genome shotgun (WGS) entry which is preliminary data.</text>
</comment>
<dbReference type="EMBL" id="CAJNOC010009565">
    <property type="protein sequence ID" value="CAF1130576.1"/>
    <property type="molecule type" value="Genomic_DNA"/>
</dbReference>